<dbReference type="Pfam" id="PF04480">
    <property type="entry name" value="DUF559"/>
    <property type="match status" value="1"/>
</dbReference>
<evidence type="ECO:0000313" key="3">
    <source>
        <dbReference type="Proteomes" id="UP001211173"/>
    </source>
</evidence>
<organism evidence="2 3">
    <name type="scientific">Flavonifractor plautii</name>
    <name type="common">Fusobacterium plautii</name>
    <dbReference type="NCBI Taxonomy" id="292800"/>
    <lineage>
        <taxon>Bacteria</taxon>
        <taxon>Bacillati</taxon>
        <taxon>Bacillota</taxon>
        <taxon>Clostridia</taxon>
        <taxon>Eubacteriales</taxon>
        <taxon>Oscillospiraceae</taxon>
        <taxon>Flavonifractor</taxon>
    </lineage>
</organism>
<evidence type="ECO:0000313" key="2">
    <source>
        <dbReference type="EMBL" id="MDB7932924.1"/>
    </source>
</evidence>
<evidence type="ECO:0000259" key="1">
    <source>
        <dbReference type="Pfam" id="PF04480"/>
    </source>
</evidence>
<dbReference type="Proteomes" id="UP001211173">
    <property type="component" value="Unassembled WGS sequence"/>
</dbReference>
<dbReference type="PANTHER" id="PTHR38590">
    <property type="entry name" value="BLL0828 PROTEIN"/>
    <property type="match status" value="1"/>
</dbReference>
<sequence>MRGRWGDIQGEKAPCAFAQRLRKHATREENHLWYDFLRAYPVPFHRQKVFGPYIVDFYRHKARLVVELDGGQHYERERQKADLTQTG</sequence>
<dbReference type="EMBL" id="JAQLWV010000009">
    <property type="protein sequence ID" value="MDB7932924.1"/>
    <property type="molecule type" value="Genomic_DNA"/>
</dbReference>
<proteinExistence type="predicted"/>
<dbReference type="Gene3D" id="3.40.960.10">
    <property type="entry name" value="VSR Endonuclease"/>
    <property type="match status" value="1"/>
</dbReference>
<dbReference type="InterPro" id="IPR047216">
    <property type="entry name" value="Endonuclease_DUF559_bact"/>
</dbReference>
<reference evidence="2" key="1">
    <citation type="submission" date="2023-01" db="EMBL/GenBank/DDBJ databases">
        <title>Human gut microbiome strain richness.</title>
        <authorList>
            <person name="Chen-Liaw A."/>
        </authorList>
    </citation>
    <scope>NUCLEOTIDE SEQUENCE</scope>
    <source>
        <strain evidence="2">1001287st1_F4_1001285I_161205</strain>
    </source>
</reference>
<dbReference type="InterPro" id="IPR007569">
    <property type="entry name" value="DUF559"/>
</dbReference>
<dbReference type="SUPFAM" id="SSF52980">
    <property type="entry name" value="Restriction endonuclease-like"/>
    <property type="match status" value="1"/>
</dbReference>
<feature type="domain" description="DUF559" evidence="1">
    <location>
        <begin position="16"/>
        <end position="82"/>
    </location>
</feature>
<protein>
    <submittedName>
        <fullName evidence="2">DUF559 domain-containing protein</fullName>
    </submittedName>
</protein>
<dbReference type="PANTHER" id="PTHR38590:SF1">
    <property type="entry name" value="BLL0828 PROTEIN"/>
    <property type="match status" value="1"/>
</dbReference>
<name>A0AAW6CIQ0_FLAPL</name>
<comment type="caution">
    <text evidence="2">The sequence shown here is derived from an EMBL/GenBank/DDBJ whole genome shotgun (WGS) entry which is preliminary data.</text>
</comment>
<accession>A0AAW6CIQ0</accession>
<dbReference type="RefSeq" id="WP_243264384.1">
    <property type="nucleotide sequence ID" value="NZ_BAABXT010000001.1"/>
</dbReference>
<gene>
    <name evidence="2" type="ORF">PNE06_07530</name>
</gene>
<dbReference type="InterPro" id="IPR011335">
    <property type="entry name" value="Restrct_endonuc-II-like"/>
</dbReference>
<dbReference type="AlphaFoldDB" id="A0AAW6CIQ0"/>